<proteinExistence type="predicted"/>
<accession>A0A4E0RUP9</accession>
<gene>
    <name evidence="1" type="ORF">D915_008168</name>
</gene>
<dbReference type="Gene3D" id="3.30.450.30">
    <property type="entry name" value="Dynein light chain 2a, cytoplasmic"/>
    <property type="match status" value="1"/>
</dbReference>
<evidence type="ECO:0000313" key="1">
    <source>
        <dbReference type="EMBL" id="THD21072.1"/>
    </source>
</evidence>
<comment type="caution">
    <text evidence="1">The sequence shown here is derived from an EMBL/GenBank/DDBJ whole genome shotgun (WGS) entry which is preliminary data.</text>
</comment>
<name>A0A4E0RUP9_FASHE</name>
<protein>
    <recommendedName>
        <fullName evidence="3">Profilin</fullName>
    </recommendedName>
</protein>
<dbReference type="EMBL" id="JXXN02003879">
    <property type="protein sequence ID" value="THD21072.1"/>
    <property type="molecule type" value="Genomic_DNA"/>
</dbReference>
<dbReference type="Proteomes" id="UP000230066">
    <property type="component" value="Unassembled WGS sequence"/>
</dbReference>
<organism evidence="1 2">
    <name type="scientific">Fasciola hepatica</name>
    <name type="common">Liver fluke</name>
    <dbReference type="NCBI Taxonomy" id="6192"/>
    <lineage>
        <taxon>Eukaryota</taxon>
        <taxon>Metazoa</taxon>
        <taxon>Spiralia</taxon>
        <taxon>Lophotrochozoa</taxon>
        <taxon>Platyhelminthes</taxon>
        <taxon>Trematoda</taxon>
        <taxon>Digenea</taxon>
        <taxon>Plagiorchiida</taxon>
        <taxon>Echinostomata</taxon>
        <taxon>Echinostomatoidea</taxon>
        <taxon>Fasciolidae</taxon>
        <taxon>Fasciola</taxon>
    </lineage>
</organism>
<evidence type="ECO:0000313" key="2">
    <source>
        <dbReference type="Proteomes" id="UP000230066"/>
    </source>
</evidence>
<dbReference type="AlphaFoldDB" id="A0A4E0RUP9"/>
<dbReference type="InterPro" id="IPR048278">
    <property type="entry name" value="PFN"/>
</dbReference>
<dbReference type="GO" id="GO:0003779">
    <property type="term" value="F:actin binding"/>
    <property type="evidence" value="ECO:0007669"/>
    <property type="project" value="InterPro"/>
</dbReference>
<dbReference type="InterPro" id="IPR036140">
    <property type="entry name" value="PFN_sf"/>
</dbReference>
<dbReference type="SUPFAM" id="SSF55770">
    <property type="entry name" value="Profilin (actin-binding protein)"/>
    <property type="match status" value="1"/>
</dbReference>
<sequence>MSEEWCARCRSHVGDYKSLASLAFTGLDGNLYGNSDSTNFPVTVEFAKSAIAAFSGASPSSLTLNGEKFIVLQKNDECLIGKCGRKTLFVYPCKSSCIFGLSVDTDESMNATNGNAACAMLSEEYKKLGY</sequence>
<keyword evidence="2" id="KW-1185">Reference proteome</keyword>
<reference evidence="1" key="1">
    <citation type="submission" date="2019-03" db="EMBL/GenBank/DDBJ databases">
        <title>Improved annotation for the trematode Fasciola hepatica.</title>
        <authorList>
            <person name="Choi Y.-J."/>
            <person name="Martin J."/>
            <person name="Mitreva M."/>
        </authorList>
    </citation>
    <scope>NUCLEOTIDE SEQUENCE [LARGE SCALE GENOMIC DNA]</scope>
</reference>
<dbReference type="Pfam" id="PF00235">
    <property type="entry name" value="Profilin"/>
    <property type="match status" value="1"/>
</dbReference>
<evidence type="ECO:0008006" key="3">
    <source>
        <dbReference type="Google" id="ProtNLM"/>
    </source>
</evidence>